<dbReference type="Proteomes" id="UP001220530">
    <property type="component" value="Chromosome"/>
</dbReference>
<evidence type="ECO:0000313" key="2">
    <source>
        <dbReference type="Proteomes" id="UP001220530"/>
    </source>
</evidence>
<reference evidence="1 2" key="1">
    <citation type="submission" date="2023-02" db="EMBL/GenBank/DDBJ databases">
        <title>Devosia algicola sp. nov., isolated from the phycosphere of marine algae.</title>
        <authorList>
            <person name="Kim J.M."/>
            <person name="Lee J.K."/>
            <person name="Choi B.J."/>
            <person name="Bayburt H."/>
            <person name="Jeon C.O."/>
        </authorList>
    </citation>
    <scope>NUCLEOTIDE SEQUENCE [LARGE SCALE GENOMIC DNA]</scope>
    <source>
        <strain evidence="1 2">G20-9</strain>
    </source>
</reference>
<organism evidence="1 2">
    <name type="scientific">Devosia algicola</name>
    <dbReference type="NCBI Taxonomy" id="3026418"/>
    <lineage>
        <taxon>Bacteria</taxon>
        <taxon>Pseudomonadati</taxon>
        <taxon>Pseudomonadota</taxon>
        <taxon>Alphaproteobacteria</taxon>
        <taxon>Hyphomicrobiales</taxon>
        <taxon>Devosiaceae</taxon>
        <taxon>Devosia</taxon>
    </lineage>
</organism>
<keyword evidence="2" id="KW-1185">Reference proteome</keyword>
<dbReference type="RefSeq" id="WP_282220046.1">
    <property type="nucleotide sequence ID" value="NZ_CP118246.1"/>
</dbReference>
<protein>
    <submittedName>
        <fullName evidence="1">Uncharacterized protein</fullName>
    </submittedName>
</protein>
<name>A0ABY7YQU4_9HYPH</name>
<dbReference type="EMBL" id="CP118246">
    <property type="protein sequence ID" value="WDR03656.1"/>
    <property type="molecule type" value="Genomic_DNA"/>
</dbReference>
<accession>A0ABY7YQU4</accession>
<evidence type="ECO:0000313" key="1">
    <source>
        <dbReference type="EMBL" id="WDR03656.1"/>
    </source>
</evidence>
<gene>
    <name evidence="1" type="ORF">PSQ19_06185</name>
</gene>
<sequence>MPNTPATFWFILDDDQPQDGEFYTTREAMLKSLNYAHSGVRVGYFDQAEFMQGRAIIRSDETLEDLVADGYHLGLIDGGSKIYQQVIGDEPAWVDPNAEHRTWNRGQSL</sequence>
<proteinExistence type="predicted"/>